<dbReference type="EMBL" id="JAAAID010002848">
    <property type="protein sequence ID" value="KAG0003482.1"/>
    <property type="molecule type" value="Genomic_DNA"/>
</dbReference>
<reference evidence="3" key="1">
    <citation type="journal article" date="2020" name="Fungal Divers.">
        <title>Resolving the Mortierellaceae phylogeny through synthesis of multi-gene phylogenetics and phylogenomics.</title>
        <authorList>
            <person name="Vandepol N."/>
            <person name="Liber J."/>
            <person name="Desiro A."/>
            <person name="Na H."/>
            <person name="Kennedy M."/>
            <person name="Barry K."/>
            <person name="Grigoriev I.V."/>
            <person name="Miller A.N."/>
            <person name="O'Donnell K."/>
            <person name="Stajich J.E."/>
            <person name="Bonito G."/>
        </authorList>
    </citation>
    <scope>NUCLEOTIDE SEQUENCE</scope>
    <source>
        <strain evidence="3">NRRL 2769</strain>
    </source>
</reference>
<feature type="signal peptide" evidence="2">
    <location>
        <begin position="1"/>
        <end position="22"/>
    </location>
</feature>
<sequence>MRSSIAITIFAMLLIGITRTHSAPTSPTTPTTPEPTERCGYVCKDGKIIDTNPGDKMH</sequence>
<organism evidence="3 4">
    <name type="scientific">Entomortierella chlamydospora</name>
    <dbReference type="NCBI Taxonomy" id="101097"/>
    <lineage>
        <taxon>Eukaryota</taxon>
        <taxon>Fungi</taxon>
        <taxon>Fungi incertae sedis</taxon>
        <taxon>Mucoromycota</taxon>
        <taxon>Mortierellomycotina</taxon>
        <taxon>Mortierellomycetes</taxon>
        <taxon>Mortierellales</taxon>
        <taxon>Mortierellaceae</taxon>
        <taxon>Entomortierella</taxon>
    </lineage>
</organism>
<feature type="region of interest" description="Disordered" evidence="1">
    <location>
        <begin position="21"/>
        <end position="40"/>
    </location>
</feature>
<keyword evidence="4" id="KW-1185">Reference proteome</keyword>
<feature type="compositionally biased region" description="Low complexity" evidence="1">
    <location>
        <begin position="21"/>
        <end position="31"/>
    </location>
</feature>
<accession>A0A9P6MJ17</accession>
<protein>
    <recommendedName>
        <fullName evidence="5">Secreted protein</fullName>
    </recommendedName>
</protein>
<gene>
    <name evidence="3" type="ORF">BGZ80_005788</name>
</gene>
<evidence type="ECO:0008006" key="5">
    <source>
        <dbReference type="Google" id="ProtNLM"/>
    </source>
</evidence>
<name>A0A9P6MJ17_9FUNG</name>
<comment type="caution">
    <text evidence="3">The sequence shown here is derived from an EMBL/GenBank/DDBJ whole genome shotgun (WGS) entry which is preliminary data.</text>
</comment>
<feature type="non-terminal residue" evidence="3">
    <location>
        <position position="58"/>
    </location>
</feature>
<evidence type="ECO:0000256" key="2">
    <source>
        <dbReference type="SAM" id="SignalP"/>
    </source>
</evidence>
<keyword evidence="2" id="KW-0732">Signal</keyword>
<feature type="chain" id="PRO_5040345758" description="Secreted protein" evidence="2">
    <location>
        <begin position="23"/>
        <end position="58"/>
    </location>
</feature>
<proteinExistence type="predicted"/>
<dbReference type="Proteomes" id="UP000703661">
    <property type="component" value="Unassembled WGS sequence"/>
</dbReference>
<evidence type="ECO:0000256" key="1">
    <source>
        <dbReference type="SAM" id="MobiDB-lite"/>
    </source>
</evidence>
<evidence type="ECO:0000313" key="4">
    <source>
        <dbReference type="Proteomes" id="UP000703661"/>
    </source>
</evidence>
<evidence type="ECO:0000313" key="3">
    <source>
        <dbReference type="EMBL" id="KAG0003482.1"/>
    </source>
</evidence>
<dbReference type="AlphaFoldDB" id="A0A9P6MJ17"/>